<protein>
    <recommendedName>
        <fullName evidence="5">dTDP-4-dehydrorhamnose 3,5-epimerase</fullName>
    </recommendedName>
</protein>
<reference evidence="3 4" key="1">
    <citation type="submission" date="2019-06" db="EMBL/GenBank/DDBJ databases">
        <title>Whole genome shotgun sequence of Pseudonocardia saturnea NBRC 14499.</title>
        <authorList>
            <person name="Hosoyama A."/>
            <person name="Uohara A."/>
            <person name="Ohji S."/>
            <person name="Ichikawa N."/>
        </authorList>
    </citation>
    <scope>NUCLEOTIDE SEQUENCE [LARGE SCALE GENOMIC DNA]</scope>
    <source>
        <strain evidence="3 4">NBRC 14499</strain>
    </source>
</reference>
<dbReference type="InterPro" id="IPR014710">
    <property type="entry name" value="RmlC-like_jellyroll"/>
</dbReference>
<dbReference type="InterPro" id="IPR011051">
    <property type="entry name" value="RmlC_Cupin_sf"/>
</dbReference>
<dbReference type="InterPro" id="IPR000888">
    <property type="entry name" value="RmlC-like"/>
</dbReference>
<proteinExistence type="inferred from homology"/>
<accession>A0ABQ0RYT7</accession>
<dbReference type="Proteomes" id="UP000320693">
    <property type="component" value="Unassembled WGS sequence"/>
</dbReference>
<feature type="region of interest" description="Disordered" evidence="2">
    <location>
        <begin position="1"/>
        <end position="20"/>
    </location>
</feature>
<keyword evidence="4" id="KW-1185">Reference proteome</keyword>
<evidence type="ECO:0000256" key="1">
    <source>
        <dbReference type="ARBA" id="ARBA00010154"/>
    </source>
</evidence>
<evidence type="ECO:0000256" key="2">
    <source>
        <dbReference type="SAM" id="MobiDB-lite"/>
    </source>
</evidence>
<name>A0ABQ0RYT7_9PSEU</name>
<dbReference type="Pfam" id="PF00908">
    <property type="entry name" value="dTDP_sugar_isom"/>
    <property type="match status" value="1"/>
</dbReference>
<dbReference type="Gene3D" id="2.60.120.10">
    <property type="entry name" value="Jelly Rolls"/>
    <property type="match status" value="1"/>
</dbReference>
<dbReference type="PANTHER" id="PTHR21047">
    <property type="entry name" value="DTDP-6-DEOXY-D-GLUCOSE-3,5 EPIMERASE"/>
    <property type="match status" value="1"/>
</dbReference>
<gene>
    <name evidence="3" type="ORF">PSA01_28580</name>
</gene>
<feature type="compositionally biased region" description="Basic and acidic residues" evidence="2">
    <location>
        <begin position="11"/>
        <end position="20"/>
    </location>
</feature>
<sequence length="193" mass="21150">MRNGPEPVCATRRDRTGQGERRVSVLRTVVPGSLLVDPATSGGPAGTRVFTVRRKRRVARDAVYGLHLHRSEAVLLGVVRGSGYAVVIDARPDTETFGRLAVSLLDDERMLLVPPGCLYGIQSLADGTVVEIRSAARPTRRDRTGVDPDDPDLQLRWLRARPTRNPGPDRSWAGLCSRLGAPSGPRRDRVSIW</sequence>
<feature type="region of interest" description="Disordered" evidence="2">
    <location>
        <begin position="159"/>
        <end position="193"/>
    </location>
</feature>
<dbReference type="SUPFAM" id="SSF51182">
    <property type="entry name" value="RmlC-like cupins"/>
    <property type="match status" value="1"/>
</dbReference>
<dbReference type="PANTHER" id="PTHR21047:SF2">
    <property type="entry name" value="THYMIDINE DIPHOSPHO-4-KETO-RHAMNOSE 3,5-EPIMERASE"/>
    <property type="match status" value="1"/>
</dbReference>
<comment type="caution">
    <text evidence="3">The sequence shown here is derived from an EMBL/GenBank/DDBJ whole genome shotgun (WGS) entry which is preliminary data.</text>
</comment>
<evidence type="ECO:0000313" key="3">
    <source>
        <dbReference type="EMBL" id="GEC25829.1"/>
    </source>
</evidence>
<dbReference type="EMBL" id="BJNH01000029">
    <property type="protein sequence ID" value="GEC25829.1"/>
    <property type="molecule type" value="Genomic_DNA"/>
</dbReference>
<organism evidence="3 4">
    <name type="scientific">Pseudonocardia saturnea</name>
    <dbReference type="NCBI Taxonomy" id="33909"/>
    <lineage>
        <taxon>Bacteria</taxon>
        <taxon>Bacillati</taxon>
        <taxon>Actinomycetota</taxon>
        <taxon>Actinomycetes</taxon>
        <taxon>Pseudonocardiales</taxon>
        <taxon>Pseudonocardiaceae</taxon>
        <taxon>Pseudonocardia</taxon>
    </lineage>
</organism>
<evidence type="ECO:0008006" key="5">
    <source>
        <dbReference type="Google" id="ProtNLM"/>
    </source>
</evidence>
<comment type="similarity">
    <text evidence="1">Belongs to the dTDP-4-dehydrorhamnose 3,5-epimerase family.</text>
</comment>
<evidence type="ECO:0000313" key="4">
    <source>
        <dbReference type="Proteomes" id="UP000320693"/>
    </source>
</evidence>